<keyword evidence="3" id="KW-0804">Transcription</keyword>
<feature type="region of interest" description="Disordered" evidence="5">
    <location>
        <begin position="313"/>
        <end position="377"/>
    </location>
</feature>
<feature type="compositionally biased region" description="Polar residues" evidence="5">
    <location>
        <begin position="346"/>
        <end position="366"/>
    </location>
</feature>
<dbReference type="AlphaFoldDB" id="A0AAD4J9T4"/>
<proteinExistence type="predicted"/>
<dbReference type="InterPro" id="IPR003441">
    <property type="entry name" value="NAC-dom"/>
</dbReference>
<keyword evidence="4" id="KW-0539">Nucleus</keyword>
<dbReference type="GO" id="GO:0003677">
    <property type="term" value="F:DNA binding"/>
    <property type="evidence" value="ECO:0007669"/>
    <property type="project" value="UniProtKB-KW"/>
</dbReference>
<keyword evidence="8" id="KW-1185">Reference proteome</keyword>
<evidence type="ECO:0000256" key="4">
    <source>
        <dbReference type="ARBA" id="ARBA00023242"/>
    </source>
</evidence>
<evidence type="ECO:0000256" key="5">
    <source>
        <dbReference type="SAM" id="MobiDB-lite"/>
    </source>
</evidence>
<dbReference type="GO" id="GO:0006355">
    <property type="term" value="P:regulation of DNA-templated transcription"/>
    <property type="evidence" value="ECO:0007669"/>
    <property type="project" value="InterPro"/>
</dbReference>
<dbReference type="EMBL" id="SDAM02000112">
    <property type="protein sequence ID" value="KAH6829203.1"/>
    <property type="molecule type" value="Genomic_DNA"/>
</dbReference>
<name>A0AAD4J9T4_PERFH</name>
<dbReference type="SUPFAM" id="SSF101941">
    <property type="entry name" value="NAC domain"/>
    <property type="match status" value="1"/>
</dbReference>
<dbReference type="PANTHER" id="PTHR31719">
    <property type="entry name" value="NAC TRANSCRIPTION FACTOR 56"/>
    <property type="match status" value="1"/>
</dbReference>
<dbReference type="Gene3D" id="2.170.150.80">
    <property type="entry name" value="NAC domain"/>
    <property type="match status" value="1"/>
</dbReference>
<evidence type="ECO:0000259" key="6">
    <source>
        <dbReference type="PROSITE" id="PS51005"/>
    </source>
</evidence>
<evidence type="ECO:0000313" key="8">
    <source>
        <dbReference type="Proteomes" id="UP001190926"/>
    </source>
</evidence>
<evidence type="ECO:0000313" key="7">
    <source>
        <dbReference type="EMBL" id="KAH6829203.1"/>
    </source>
</evidence>
<dbReference type="PANTHER" id="PTHR31719:SF179">
    <property type="entry name" value="OS08G0148400 PROTEIN"/>
    <property type="match status" value="1"/>
</dbReference>
<dbReference type="Proteomes" id="UP001190926">
    <property type="component" value="Unassembled WGS sequence"/>
</dbReference>
<keyword evidence="1" id="KW-0805">Transcription regulation</keyword>
<dbReference type="Pfam" id="PF02365">
    <property type="entry name" value="NAM"/>
    <property type="match status" value="1"/>
</dbReference>
<evidence type="ECO:0000256" key="3">
    <source>
        <dbReference type="ARBA" id="ARBA00023163"/>
    </source>
</evidence>
<organism evidence="7 8">
    <name type="scientific">Perilla frutescens var. hirtella</name>
    <name type="common">Perilla citriodora</name>
    <name type="synonym">Perilla setoyensis</name>
    <dbReference type="NCBI Taxonomy" id="608512"/>
    <lineage>
        <taxon>Eukaryota</taxon>
        <taxon>Viridiplantae</taxon>
        <taxon>Streptophyta</taxon>
        <taxon>Embryophyta</taxon>
        <taxon>Tracheophyta</taxon>
        <taxon>Spermatophyta</taxon>
        <taxon>Magnoliopsida</taxon>
        <taxon>eudicotyledons</taxon>
        <taxon>Gunneridae</taxon>
        <taxon>Pentapetalae</taxon>
        <taxon>asterids</taxon>
        <taxon>lamiids</taxon>
        <taxon>Lamiales</taxon>
        <taxon>Lamiaceae</taxon>
        <taxon>Nepetoideae</taxon>
        <taxon>Elsholtzieae</taxon>
        <taxon>Perilla</taxon>
    </lineage>
</organism>
<evidence type="ECO:0000256" key="1">
    <source>
        <dbReference type="ARBA" id="ARBA00023015"/>
    </source>
</evidence>
<feature type="compositionally biased region" description="Basic and acidic residues" evidence="5">
    <location>
        <begin position="313"/>
        <end position="331"/>
    </location>
</feature>
<feature type="region of interest" description="Disordered" evidence="5">
    <location>
        <begin position="169"/>
        <end position="212"/>
    </location>
</feature>
<keyword evidence="2" id="KW-0238">DNA-binding</keyword>
<feature type="domain" description="NAC" evidence="6">
    <location>
        <begin position="8"/>
        <end position="141"/>
    </location>
</feature>
<protein>
    <recommendedName>
        <fullName evidence="6">NAC domain-containing protein</fullName>
    </recommendedName>
</protein>
<comment type="caution">
    <text evidence="7">The sequence shown here is derived from an EMBL/GenBank/DDBJ whole genome shotgun (WGS) entry which is preliminary data.</text>
</comment>
<accession>A0AAD4J9T4</accession>
<dbReference type="InterPro" id="IPR036093">
    <property type="entry name" value="NAC_dom_sf"/>
</dbReference>
<gene>
    <name evidence="7" type="ORF">C2S53_019962</name>
</gene>
<reference evidence="7 8" key="1">
    <citation type="journal article" date="2021" name="Nat. Commun.">
        <title>Incipient diploidization of the medicinal plant Perilla within 10,000 years.</title>
        <authorList>
            <person name="Zhang Y."/>
            <person name="Shen Q."/>
            <person name="Leng L."/>
            <person name="Zhang D."/>
            <person name="Chen S."/>
            <person name="Shi Y."/>
            <person name="Ning Z."/>
            <person name="Chen S."/>
        </authorList>
    </citation>
    <scope>NUCLEOTIDE SEQUENCE [LARGE SCALE GENOMIC DNA]</scope>
    <source>
        <strain evidence="8">cv. PC099</strain>
    </source>
</reference>
<feature type="compositionally biased region" description="Polar residues" evidence="5">
    <location>
        <begin position="174"/>
        <end position="183"/>
    </location>
</feature>
<dbReference type="PROSITE" id="PS51005">
    <property type="entry name" value="NAC"/>
    <property type="match status" value="1"/>
</dbReference>
<feature type="region of interest" description="Disordered" evidence="5">
    <location>
        <begin position="228"/>
        <end position="247"/>
    </location>
</feature>
<feature type="compositionally biased region" description="Low complexity" evidence="5">
    <location>
        <begin position="235"/>
        <end position="247"/>
    </location>
</feature>
<sequence>MCPPVQSPPREIGLYWSDEQIISLLADYLPGSRLPENVIDDLSPFLYPPSNLPEGTVWYLVRSNEKKESVHGFWKAKGEACKVYSNTVINGWRTTLEYFEGIAPDGKITDWLMQEYMITPKELSDIYKPMEPRLLCSIFQCKDYSSRSEMNPQKCKTIIESNNINPVVSVNPETKINSDQDAGNESEAKRESEVGAFPVVADPKPNSPLEEFSEAECFSRGDFLELDDLRDPESHSSSSQNSSCPSKLSEEYFGSSAFLRDIDEAVNSYKEEQLSSSGYRFSTSVVQNDVILQPPLSGTSVLCGPDVRADAIETSRTSSDTDKSLLTDKRVQGNSTKRHNPESKTEGTSNPQSAGAPSTSRNNAASPSEERKSGGSGRMKKFRTYFCFAAF</sequence>
<evidence type="ECO:0000256" key="2">
    <source>
        <dbReference type="ARBA" id="ARBA00023125"/>
    </source>
</evidence>